<proteinExistence type="predicted"/>
<accession>A0A1X0WB13</accession>
<dbReference type="STRING" id="1646377.BS640_18815"/>
<feature type="region of interest" description="Disordered" evidence="1">
    <location>
        <begin position="1"/>
        <end position="29"/>
    </location>
</feature>
<gene>
    <name evidence="2" type="ORF">BS640_18815</name>
</gene>
<dbReference type="EMBL" id="MRWE01000038">
    <property type="protein sequence ID" value="ORJ23954.1"/>
    <property type="molecule type" value="Genomic_DNA"/>
</dbReference>
<dbReference type="RefSeq" id="WP_084913113.1">
    <property type="nucleotide sequence ID" value="NZ_MRWE01000038.1"/>
</dbReference>
<evidence type="ECO:0000313" key="3">
    <source>
        <dbReference type="Proteomes" id="UP000192536"/>
    </source>
</evidence>
<evidence type="ECO:0000313" key="2">
    <source>
        <dbReference type="EMBL" id="ORJ23954.1"/>
    </source>
</evidence>
<sequence length="121" mass="12375">MTARKTAAAEKAAVSAAEASEAKTPATIGEAAESAAVIDSVPNLSESEDDGPVPVVVLPRNTLRHNGKTYRPHAKVRVPAAEVPRLVKRGIVVTAEQALADALAQEGVSVSVQDGVSIGRG</sequence>
<reference evidence="2 3" key="1">
    <citation type="journal article" date="2017" name="Int. J. Syst. Evol. Microbiol.">
        <title>Rouxiella badensis sp. nov. and Rouxiella silvae sp. nov. isolated from peat bog soil in Germany and emendation of the genus description.</title>
        <authorList>
            <person name="Le Fleche-Mateos A."/>
            <person name="Kugler J.H."/>
            <person name="Hansen S.H."/>
            <person name="Syldatk C."/>
            <person name="Hausmann R."/>
            <person name="Lomprez F."/>
            <person name="Vandenbogaert M."/>
            <person name="Manuguerra J.C."/>
            <person name="Grimont P.A."/>
        </authorList>
    </citation>
    <scope>NUCLEOTIDE SEQUENCE [LARGE SCALE GENOMIC DNA]</scope>
    <source>
        <strain evidence="2 3">DSM 100043</strain>
    </source>
</reference>
<dbReference type="Proteomes" id="UP000192536">
    <property type="component" value="Unassembled WGS sequence"/>
</dbReference>
<comment type="caution">
    <text evidence="2">The sequence shown here is derived from an EMBL/GenBank/DDBJ whole genome shotgun (WGS) entry which is preliminary data.</text>
</comment>
<name>A0A1X0WB13_9GAMM</name>
<protein>
    <submittedName>
        <fullName evidence="2">Uncharacterized protein</fullName>
    </submittedName>
</protein>
<dbReference type="AlphaFoldDB" id="A0A1X0WB13"/>
<evidence type="ECO:0000256" key="1">
    <source>
        <dbReference type="SAM" id="MobiDB-lite"/>
    </source>
</evidence>
<organism evidence="2 3">
    <name type="scientific">Rouxiella badensis</name>
    <dbReference type="NCBI Taxonomy" id="1646377"/>
    <lineage>
        <taxon>Bacteria</taxon>
        <taxon>Pseudomonadati</taxon>
        <taxon>Pseudomonadota</taxon>
        <taxon>Gammaproteobacteria</taxon>
        <taxon>Enterobacterales</taxon>
        <taxon>Yersiniaceae</taxon>
        <taxon>Rouxiella</taxon>
    </lineage>
</organism>
<feature type="compositionally biased region" description="Low complexity" evidence="1">
    <location>
        <begin position="1"/>
        <end position="24"/>
    </location>
</feature>
<keyword evidence="3" id="KW-1185">Reference proteome</keyword>